<gene>
    <name evidence="1" type="ORF">DHETER_LOCUS9155</name>
</gene>
<name>A0ACA9ND40_9GLOM</name>
<evidence type="ECO:0000313" key="1">
    <source>
        <dbReference type="EMBL" id="CAG8648056.1"/>
    </source>
</evidence>
<feature type="non-terminal residue" evidence="1">
    <location>
        <position position="319"/>
    </location>
</feature>
<sequence length="319" mass="36181">FDIWKLEEKIVTYLKCSTTSYISYTFAVQAINQFKTEEPIFFDGPVTDGEKDFKQLPKPTNVIMKKKSDRLNVSYKPITFSATPNIFKGYKIKLYKVQSNNEYESSANEHLVAESSANEHLIAESPLIEGIASSNYDFITKNIKFEKSRNCQVEVKAEVYAVVKNDQAINSFPEKSARTIKFLPSPNDLQISAEADESHEPKFVVSCAFNSEIPKYVLGVKNTKTEKTVQSTIQDCSPSRRVEEMFSNNYDLLDSSDSSEIVKFRAFAQAIGDDDQLDSDIIMSISEIIQYAAPKNVTYVYTNNPFFGHQFNVKFEGPK</sequence>
<comment type="caution">
    <text evidence="1">The sequence shown here is derived from an EMBL/GenBank/DDBJ whole genome shotgun (WGS) entry which is preliminary data.</text>
</comment>
<reference evidence="1" key="1">
    <citation type="submission" date="2021-06" db="EMBL/GenBank/DDBJ databases">
        <authorList>
            <person name="Kallberg Y."/>
            <person name="Tangrot J."/>
            <person name="Rosling A."/>
        </authorList>
    </citation>
    <scope>NUCLEOTIDE SEQUENCE</scope>
    <source>
        <strain evidence="1">IL203A</strain>
    </source>
</reference>
<keyword evidence="2" id="KW-1185">Reference proteome</keyword>
<proteinExistence type="predicted"/>
<organism evidence="1 2">
    <name type="scientific">Dentiscutata heterogama</name>
    <dbReference type="NCBI Taxonomy" id="1316150"/>
    <lineage>
        <taxon>Eukaryota</taxon>
        <taxon>Fungi</taxon>
        <taxon>Fungi incertae sedis</taxon>
        <taxon>Mucoromycota</taxon>
        <taxon>Glomeromycotina</taxon>
        <taxon>Glomeromycetes</taxon>
        <taxon>Diversisporales</taxon>
        <taxon>Gigasporaceae</taxon>
        <taxon>Dentiscutata</taxon>
    </lineage>
</organism>
<protein>
    <submittedName>
        <fullName evidence="1">10217_t:CDS:1</fullName>
    </submittedName>
</protein>
<accession>A0ACA9ND40</accession>
<evidence type="ECO:0000313" key="2">
    <source>
        <dbReference type="Proteomes" id="UP000789702"/>
    </source>
</evidence>
<feature type="non-terminal residue" evidence="1">
    <location>
        <position position="1"/>
    </location>
</feature>
<dbReference type="Proteomes" id="UP000789702">
    <property type="component" value="Unassembled WGS sequence"/>
</dbReference>
<dbReference type="EMBL" id="CAJVPU010015634">
    <property type="protein sequence ID" value="CAG8648056.1"/>
    <property type="molecule type" value="Genomic_DNA"/>
</dbReference>